<evidence type="ECO:0000256" key="2">
    <source>
        <dbReference type="SAM" id="Phobius"/>
    </source>
</evidence>
<dbReference type="SUPFAM" id="SSF53474">
    <property type="entry name" value="alpha/beta-Hydrolases"/>
    <property type="match status" value="1"/>
</dbReference>
<dbReference type="OrthoDB" id="2152029at2759"/>
<keyword evidence="2" id="KW-0472">Membrane</keyword>
<evidence type="ECO:0000313" key="4">
    <source>
        <dbReference type="Proteomes" id="UP000015464"/>
    </source>
</evidence>
<feature type="transmembrane region" description="Helical" evidence="2">
    <location>
        <begin position="41"/>
        <end position="59"/>
    </location>
</feature>
<dbReference type="GO" id="GO:0016787">
    <property type="term" value="F:hydrolase activity"/>
    <property type="evidence" value="ECO:0007669"/>
    <property type="project" value="UniProtKB-KW"/>
</dbReference>
<keyword evidence="1" id="KW-0378">Hydrolase</keyword>
<dbReference type="InterPro" id="IPR019436">
    <property type="entry name" value="Say1-like"/>
</dbReference>
<keyword evidence="4" id="KW-1185">Reference proteome</keyword>
<name>S9W159_SCHCR</name>
<accession>S9W159</accession>
<protein>
    <submittedName>
        <fullName evidence="3">Esterase/lipase</fullName>
    </submittedName>
</protein>
<feature type="transmembrane region" description="Helical" evidence="2">
    <location>
        <begin position="6"/>
        <end position="29"/>
    </location>
</feature>
<dbReference type="InterPro" id="IPR029058">
    <property type="entry name" value="AB_hydrolase_fold"/>
</dbReference>
<reference evidence="3 4" key="1">
    <citation type="journal article" date="2011" name="Science">
        <title>Comparative functional genomics of the fission yeasts.</title>
        <authorList>
            <person name="Rhind N."/>
            <person name="Chen Z."/>
            <person name="Yassour M."/>
            <person name="Thompson D.A."/>
            <person name="Haas B.J."/>
            <person name="Habib N."/>
            <person name="Wapinski I."/>
            <person name="Roy S."/>
            <person name="Lin M.F."/>
            <person name="Heiman D.I."/>
            <person name="Young S.K."/>
            <person name="Furuya K."/>
            <person name="Guo Y."/>
            <person name="Pidoux A."/>
            <person name="Chen H.M."/>
            <person name="Robbertse B."/>
            <person name="Goldberg J.M."/>
            <person name="Aoki K."/>
            <person name="Bayne E.H."/>
            <person name="Berlin A.M."/>
            <person name="Desjardins C.A."/>
            <person name="Dobbs E."/>
            <person name="Dukaj L."/>
            <person name="Fan L."/>
            <person name="FitzGerald M.G."/>
            <person name="French C."/>
            <person name="Gujja S."/>
            <person name="Hansen K."/>
            <person name="Keifenheim D."/>
            <person name="Levin J.Z."/>
            <person name="Mosher R.A."/>
            <person name="Mueller C.A."/>
            <person name="Pfiffner J."/>
            <person name="Priest M."/>
            <person name="Russ C."/>
            <person name="Smialowska A."/>
            <person name="Swoboda P."/>
            <person name="Sykes S.M."/>
            <person name="Vaughn M."/>
            <person name="Vengrova S."/>
            <person name="Yoder R."/>
            <person name="Zeng Q."/>
            <person name="Allshire R."/>
            <person name="Baulcombe D."/>
            <person name="Birren B.W."/>
            <person name="Brown W."/>
            <person name="Ekwall K."/>
            <person name="Kellis M."/>
            <person name="Leatherwood J."/>
            <person name="Levin H."/>
            <person name="Margalit H."/>
            <person name="Martienssen R."/>
            <person name="Nieduszynski C.A."/>
            <person name="Spatafora J.W."/>
            <person name="Friedman N."/>
            <person name="Dalgaard J.Z."/>
            <person name="Baumann P."/>
            <person name="Niki H."/>
            <person name="Regev A."/>
            <person name="Nusbaum C."/>
        </authorList>
    </citation>
    <scope>NUCLEOTIDE SEQUENCE [LARGE SCALE GENOMIC DNA]</scope>
    <source>
        <strain evidence="4">OY26 / ATCC MYA-4695 / CBS 11777 / NBRC 106824 / NRRL Y48691</strain>
    </source>
</reference>
<dbReference type="eggNOG" id="ENOG502RDZA">
    <property type="taxonomic scope" value="Eukaryota"/>
</dbReference>
<dbReference type="Proteomes" id="UP000015464">
    <property type="component" value="Unassembled WGS sequence"/>
</dbReference>
<dbReference type="EMBL" id="KE546989">
    <property type="protein sequence ID" value="EPY52234.1"/>
    <property type="molecule type" value="Genomic_DNA"/>
</dbReference>
<gene>
    <name evidence="3" type="ORF">SPOG_04970</name>
</gene>
<proteinExistence type="predicted"/>
<evidence type="ECO:0000256" key="1">
    <source>
        <dbReference type="ARBA" id="ARBA00022801"/>
    </source>
</evidence>
<sequence>MLSFSFIQRLITLPFVWVWISIQYVTVGTRFQQHEAFQKSLYLNLACISYLHIASGMTMKDVKRFGFRNLFDMLEKKESKLNPMKKLPNYGEIFTQKNNEQNIPDSAWLARHPQNKDKEDSVILHLHGGMMYHHSTELHIAAFSNLYFLFQKDGLRPPSILLVDYSLVPEGRTYPSQILECLNIYDRLLSFGYRKIIIVGDSAGGNLALSMLYHLNEKSKSKNVVWPSGVALISPWLDLTSAKNTKSYKYNAYKDVIAFETLQRCGRGYVQQNEHLYSQPLTNINLNCFQDFWSEFPPFKKGRFLLLVGNHEVLRDEILEWCLEKTSLGKNYPERIMIETNGIHEGIFLTETSLLYTNRITFEEWSQTFGVNALYNFIKEIDEKS</sequence>
<dbReference type="Gene3D" id="3.40.50.1820">
    <property type="entry name" value="alpha/beta hydrolase"/>
    <property type="match status" value="1"/>
</dbReference>
<dbReference type="PANTHER" id="PTHR48081:SF31">
    <property type="entry name" value="STERYL ACETYL HYDROLASE MUG81-RELATED"/>
    <property type="match status" value="1"/>
</dbReference>
<dbReference type="OMA" id="YNYSAND"/>
<dbReference type="Pfam" id="PF10340">
    <property type="entry name" value="Say1_Mug180"/>
    <property type="match status" value="1"/>
</dbReference>
<dbReference type="STRING" id="653667.S9W159"/>
<dbReference type="PANTHER" id="PTHR48081">
    <property type="entry name" value="AB HYDROLASE SUPERFAMILY PROTEIN C4A8.06C"/>
    <property type="match status" value="1"/>
</dbReference>
<organism evidence="3 4">
    <name type="scientific">Schizosaccharomyces cryophilus (strain OY26 / ATCC MYA-4695 / CBS 11777 / NBRC 106824 / NRRL Y48691)</name>
    <name type="common">Fission yeast</name>
    <dbReference type="NCBI Taxonomy" id="653667"/>
    <lineage>
        <taxon>Eukaryota</taxon>
        <taxon>Fungi</taxon>
        <taxon>Dikarya</taxon>
        <taxon>Ascomycota</taxon>
        <taxon>Taphrinomycotina</taxon>
        <taxon>Schizosaccharomycetes</taxon>
        <taxon>Schizosaccharomycetales</taxon>
        <taxon>Schizosaccharomycetaceae</taxon>
        <taxon>Schizosaccharomyces</taxon>
    </lineage>
</organism>
<keyword evidence="2" id="KW-0812">Transmembrane</keyword>
<dbReference type="GeneID" id="25039283"/>
<keyword evidence="2" id="KW-1133">Transmembrane helix</keyword>
<evidence type="ECO:0000313" key="3">
    <source>
        <dbReference type="EMBL" id="EPY52234.1"/>
    </source>
</evidence>
<dbReference type="AlphaFoldDB" id="S9W159"/>
<dbReference type="HOGENOM" id="CLU_717977_0_0_1"/>
<dbReference type="RefSeq" id="XP_013022907.1">
    <property type="nucleotide sequence ID" value="XM_013167453.1"/>
</dbReference>
<dbReference type="InterPro" id="IPR050300">
    <property type="entry name" value="GDXG_lipolytic_enzyme"/>
</dbReference>